<evidence type="ECO:0000313" key="1">
    <source>
        <dbReference type="EMBL" id="TGO28252.1"/>
    </source>
</evidence>
<dbReference type="EMBL" id="PQXI01000030">
    <property type="protein sequence ID" value="TGO28252.1"/>
    <property type="molecule type" value="Genomic_DNA"/>
</dbReference>
<organism evidence="1 2">
    <name type="scientific">Botrytis paeoniae</name>
    <dbReference type="NCBI Taxonomy" id="278948"/>
    <lineage>
        <taxon>Eukaryota</taxon>
        <taxon>Fungi</taxon>
        <taxon>Dikarya</taxon>
        <taxon>Ascomycota</taxon>
        <taxon>Pezizomycotina</taxon>
        <taxon>Leotiomycetes</taxon>
        <taxon>Helotiales</taxon>
        <taxon>Sclerotiniaceae</taxon>
        <taxon>Botrytis</taxon>
    </lineage>
</organism>
<sequence length="77" mass="8249">MVISSGKCAKAEGNSEIAGTGVFEIAEMFVILSSAGAFKKFWISSQGYFEFLADNNSNGAVKKLKTLLHYNISPGII</sequence>
<comment type="caution">
    <text evidence="1">The sequence shown here is derived from an EMBL/GenBank/DDBJ whole genome shotgun (WGS) entry which is preliminary data.</text>
</comment>
<accession>A0A4Z1FYY9</accession>
<evidence type="ECO:0000313" key="2">
    <source>
        <dbReference type="Proteomes" id="UP000297910"/>
    </source>
</evidence>
<name>A0A4Z1FYY9_9HELO</name>
<dbReference type="Proteomes" id="UP000297910">
    <property type="component" value="Unassembled WGS sequence"/>
</dbReference>
<proteinExistence type="predicted"/>
<dbReference type="AlphaFoldDB" id="A0A4Z1FYY9"/>
<keyword evidence="2" id="KW-1185">Reference proteome</keyword>
<gene>
    <name evidence="1" type="ORF">BPAE_0030g00380</name>
</gene>
<reference evidence="1 2" key="1">
    <citation type="submission" date="2017-12" db="EMBL/GenBank/DDBJ databases">
        <title>Comparative genomics of Botrytis spp.</title>
        <authorList>
            <person name="Valero-Jimenez C.A."/>
            <person name="Tapia P."/>
            <person name="Veloso J."/>
            <person name="Silva-Moreno E."/>
            <person name="Staats M."/>
            <person name="Valdes J.H."/>
            <person name="Van Kan J.A.L."/>
        </authorList>
    </citation>
    <scope>NUCLEOTIDE SEQUENCE [LARGE SCALE GENOMIC DNA]</scope>
    <source>
        <strain evidence="1 2">Bp0003</strain>
    </source>
</reference>
<protein>
    <submittedName>
        <fullName evidence="1">Uncharacterized protein</fullName>
    </submittedName>
</protein>